<dbReference type="EMBL" id="FOXF01000009">
    <property type="protein sequence ID" value="SFP21732.1"/>
    <property type="molecule type" value="Genomic_DNA"/>
</dbReference>
<dbReference type="GO" id="GO:0051205">
    <property type="term" value="P:protein insertion into membrane"/>
    <property type="evidence" value="ECO:0007669"/>
    <property type="project" value="UniProtKB-UniRule"/>
</dbReference>
<dbReference type="GO" id="GO:0030674">
    <property type="term" value="F:protein-macromolecule adaptor activity"/>
    <property type="evidence" value="ECO:0007669"/>
    <property type="project" value="TreeGrafter"/>
</dbReference>
<dbReference type="HAMAP" id="MF_00925">
    <property type="entry name" value="OM_assembly_BamE"/>
    <property type="match status" value="1"/>
</dbReference>
<dbReference type="Pfam" id="PF04355">
    <property type="entry name" value="BamE"/>
    <property type="match status" value="1"/>
</dbReference>
<keyword evidence="6" id="KW-0449">Lipoprotein</keyword>
<evidence type="ECO:0000256" key="2">
    <source>
        <dbReference type="ARBA" id="ARBA00023136"/>
    </source>
</evidence>
<dbReference type="GO" id="GO:1990063">
    <property type="term" value="C:Bam protein complex"/>
    <property type="evidence" value="ECO:0007669"/>
    <property type="project" value="TreeGrafter"/>
</dbReference>
<keyword evidence="2 4" id="KW-0472">Membrane</keyword>
<comment type="subcellular location">
    <subcellularLocation>
        <location evidence="4">Cell outer membrane</location>
    </subcellularLocation>
</comment>
<evidence type="ECO:0000313" key="7">
    <source>
        <dbReference type="Proteomes" id="UP000243745"/>
    </source>
</evidence>
<organism evidence="6 7">
    <name type="scientific">Ruminobacter amylophilus</name>
    <dbReference type="NCBI Taxonomy" id="867"/>
    <lineage>
        <taxon>Bacteria</taxon>
        <taxon>Pseudomonadati</taxon>
        <taxon>Pseudomonadota</taxon>
        <taxon>Gammaproteobacteria</taxon>
        <taxon>Aeromonadales</taxon>
        <taxon>Succinivibrionaceae</taxon>
        <taxon>Ruminobacter</taxon>
    </lineage>
</organism>
<proteinExistence type="inferred from homology"/>
<dbReference type="Gene3D" id="3.30.1450.10">
    <property type="match status" value="1"/>
</dbReference>
<comment type="function">
    <text evidence="4">Part of the outer membrane protein assembly complex, which is involved in assembly and insertion of beta-barrel proteins into the outer membrane.</text>
</comment>
<evidence type="ECO:0000259" key="5">
    <source>
        <dbReference type="Pfam" id="PF04355"/>
    </source>
</evidence>
<dbReference type="PANTHER" id="PTHR37482">
    <property type="entry name" value="OUTER MEMBRANE PROTEIN ASSEMBLY FACTOR BAME"/>
    <property type="match status" value="1"/>
</dbReference>
<dbReference type="InterPro" id="IPR026592">
    <property type="entry name" value="BamE"/>
</dbReference>
<dbReference type="Proteomes" id="UP000243745">
    <property type="component" value="Unassembled WGS sequence"/>
</dbReference>
<gene>
    <name evidence="4" type="primary">bamE</name>
    <name evidence="6" type="ORF">SAMN02910344_00770</name>
</gene>
<dbReference type="AlphaFoldDB" id="A0A662ZFX6"/>
<evidence type="ECO:0000256" key="4">
    <source>
        <dbReference type="HAMAP-Rule" id="MF_00925"/>
    </source>
</evidence>
<keyword evidence="7" id="KW-1185">Reference proteome</keyword>
<evidence type="ECO:0000313" key="6">
    <source>
        <dbReference type="EMBL" id="SFP21732.1"/>
    </source>
</evidence>
<keyword evidence="1 4" id="KW-0732">Signal</keyword>
<feature type="domain" description="Outer membrane protein assembly factor BamE" evidence="5">
    <location>
        <begin position="76"/>
        <end position="145"/>
    </location>
</feature>
<reference evidence="6 7" key="1">
    <citation type="submission" date="2016-10" db="EMBL/GenBank/DDBJ databases">
        <authorList>
            <person name="Varghese N."/>
            <person name="Submissions S."/>
        </authorList>
    </citation>
    <scope>NUCLEOTIDE SEQUENCE [LARGE SCALE GENOMIC DNA]</scope>
    <source>
        <strain evidence="6 7">DSM 1361</strain>
    </source>
</reference>
<comment type="similarity">
    <text evidence="4">Belongs to the BamE family.</text>
</comment>
<evidence type="ECO:0000256" key="1">
    <source>
        <dbReference type="ARBA" id="ARBA00022729"/>
    </source>
</evidence>
<dbReference type="PANTHER" id="PTHR37482:SF1">
    <property type="entry name" value="OUTER MEMBRANE PROTEIN ASSEMBLY FACTOR BAME"/>
    <property type="match status" value="1"/>
</dbReference>
<keyword evidence="3 4" id="KW-0998">Cell outer membrane</keyword>
<accession>A0A662ZFX6</accession>
<dbReference type="InterPro" id="IPR037873">
    <property type="entry name" value="BamE-like"/>
</dbReference>
<evidence type="ECO:0000256" key="3">
    <source>
        <dbReference type="ARBA" id="ARBA00023237"/>
    </source>
</evidence>
<dbReference type="InterPro" id="IPR007450">
    <property type="entry name" value="BamE_dom"/>
</dbReference>
<protein>
    <recommendedName>
        <fullName evidence="4">Outer membrane protein assembly factor BamE</fullName>
    </recommendedName>
</protein>
<sequence>MTVRLCKFYSLLISKIPEYLVRIRETVLIPPSRNDGLSHPETYMKKATVRFLSVIGITLVMLFEAGCAYRPDLHQGNFTEQKDVDKLRVGMTQEQVKFVLGTPMLLDPLDDSRWYYINFVREGWNAPEYRTLIVIFDEDRVVREISGDFQKPQKFYTPLTQY</sequence>
<dbReference type="GO" id="GO:0043165">
    <property type="term" value="P:Gram-negative-bacterium-type cell outer membrane assembly"/>
    <property type="evidence" value="ECO:0007669"/>
    <property type="project" value="UniProtKB-UniRule"/>
</dbReference>
<name>A0A662ZFX6_9GAMM</name>
<comment type="subunit">
    <text evidence="4">Part of the Bam complex.</text>
</comment>